<dbReference type="PANTHER" id="PTHR46832:SF1">
    <property type="entry name" value="5'-METHYLTHIOADENOSINE_S-ADENOSYLHOMOCYSTEINE NUCLEOSIDASE"/>
    <property type="match status" value="1"/>
</dbReference>
<evidence type="ECO:0000256" key="1">
    <source>
        <dbReference type="SAM" id="MobiDB-lite"/>
    </source>
</evidence>
<dbReference type="InterPro" id="IPR035994">
    <property type="entry name" value="Nucleoside_phosphorylase_sf"/>
</dbReference>
<dbReference type="Gene3D" id="3.40.50.1580">
    <property type="entry name" value="Nucleoside phosphorylase domain"/>
    <property type="match status" value="1"/>
</dbReference>
<feature type="compositionally biased region" description="Gly residues" evidence="1">
    <location>
        <begin position="288"/>
        <end position="302"/>
    </location>
</feature>
<dbReference type="CDD" id="cd09008">
    <property type="entry name" value="MTAN"/>
    <property type="match status" value="1"/>
</dbReference>
<feature type="region of interest" description="Disordered" evidence="1">
    <location>
        <begin position="327"/>
        <end position="377"/>
    </location>
</feature>
<name>A0ABV1XJB1_9ACTN</name>
<comment type="caution">
    <text evidence="3">The sequence shown here is derived from an EMBL/GenBank/DDBJ whole genome shotgun (WGS) entry which is preliminary data.</text>
</comment>
<evidence type="ECO:0000313" key="3">
    <source>
        <dbReference type="EMBL" id="MER7371580.1"/>
    </source>
</evidence>
<protein>
    <submittedName>
        <fullName evidence="3">5'-methylthioadenosine/S-adenosylhomocysteine nucleosidase</fullName>
    </submittedName>
</protein>
<sequence>MGHSPYDIGLIFPLAEEFEYAREAMSFDEPVIEEGRYFHPFDIPGTRLRGVAAVQHDMGLASATLVAADLLNRFKVRMLALIGIAGALDDDLKLGDVVIAQGVEEYLTGVKAEPVPGAADVYEFAHAGTPWNISADMLAYVREFRFRSEGQVLHQSWQREADERRQQAGLPGGLVSDAPRYHVLPIASGDVVVAAEPFARWLKSRNRRLAAVEMEGGGVARTFYNSRGGVELLIIRGISDFADERKRTLDRAAGTRIARGAWRQYATRNAVGLFQALVSTPGLRLPGRGDGGGGATGEGGRASGRRGAGLVPYFAGEKALEFAIDEVTGPDAVPPDWSADRSVADEVDPDGRPGDLDGHPGDVDGGWDDSGYGGEYA</sequence>
<dbReference type="PANTHER" id="PTHR46832">
    <property type="entry name" value="5'-METHYLTHIOADENOSINE/S-ADENOSYLHOMOCYSTEINE NUCLEOSIDASE"/>
    <property type="match status" value="1"/>
</dbReference>
<gene>
    <name evidence="3" type="ORF">ABT384_02830</name>
</gene>
<proteinExistence type="predicted"/>
<accession>A0ABV1XJB1</accession>
<evidence type="ECO:0000313" key="4">
    <source>
        <dbReference type="Proteomes" id="UP001486207"/>
    </source>
</evidence>
<dbReference type="EMBL" id="JBEPFB010000001">
    <property type="protein sequence ID" value="MER7371580.1"/>
    <property type="molecule type" value="Genomic_DNA"/>
</dbReference>
<dbReference type="Pfam" id="PF01048">
    <property type="entry name" value="PNP_UDP_1"/>
    <property type="match status" value="1"/>
</dbReference>
<dbReference type="InterPro" id="IPR000845">
    <property type="entry name" value="Nucleoside_phosphorylase_d"/>
</dbReference>
<reference evidence="3 4" key="1">
    <citation type="submission" date="2024-06" db="EMBL/GenBank/DDBJ databases">
        <title>The Natural Products Discovery Center: Release of the First 8490 Sequenced Strains for Exploring Actinobacteria Biosynthetic Diversity.</title>
        <authorList>
            <person name="Kalkreuter E."/>
            <person name="Kautsar S.A."/>
            <person name="Yang D."/>
            <person name="Bader C.D."/>
            <person name="Teijaro C.N."/>
            <person name="Fluegel L."/>
            <person name="Davis C.M."/>
            <person name="Simpson J.R."/>
            <person name="Lauterbach L."/>
            <person name="Steele A.D."/>
            <person name="Gui C."/>
            <person name="Meng S."/>
            <person name="Li G."/>
            <person name="Viehrig K."/>
            <person name="Ye F."/>
            <person name="Su P."/>
            <person name="Kiefer A.F."/>
            <person name="Nichols A."/>
            <person name="Cepeda A.J."/>
            <person name="Yan W."/>
            <person name="Fan B."/>
            <person name="Jiang Y."/>
            <person name="Adhikari A."/>
            <person name="Zheng C.-J."/>
            <person name="Schuster L."/>
            <person name="Cowan T.M."/>
            <person name="Smanski M.J."/>
            <person name="Chevrette M.G."/>
            <person name="De Carvalho L.P.S."/>
            <person name="Shen B."/>
        </authorList>
    </citation>
    <scope>NUCLEOTIDE SEQUENCE [LARGE SCALE GENOMIC DNA]</scope>
    <source>
        <strain evidence="3 4">NPDC000155</strain>
    </source>
</reference>
<feature type="compositionally biased region" description="Basic and acidic residues" evidence="1">
    <location>
        <begin position="338"/>
        <end position="362"/>
    </location>
</feature>
<dbReference type="Proteomes" id="UP001486207">
    <property type="component" value="Unassembled WGS sequence"/>
</dbReference>
<organism evidence="3 4">
    <name type="scientific">Streptomyces lanatus</name>
    <dbReference type="NCBI Taxonomy" id="66900"/>
    <lineage>
        <taxon>Bacteria</taxon>
        <taxon>Bacillati</taxon>
        <taxon>Actinomycetota</taxon>
        <taxon>Actinomycetes</taxon>
        <taxon>Kitasatosporales</taxon>
        <taxon>Streptomycetaceae</taxon>
        <taxon>Streptomyces</taxon>
    </lineage>
</organism>
<feature type="region of interest" description="Disordered" evidence="1">
    <location>
        <begin position="285"/>
        <end position="307"/>
    </location>
</feature>
<dbReference type="RefSeq" id="WP_190068696.1">
    <property type="nucleotide sequence ID" value="NZ_BNBM01000002.1"/>
</dbReference>
<feature type="domain" description="Nucleoside phosphorylase" evidence="2">
    <location>
        <begin position="8"/>
        <end position="245"/>
    </location>
</feature>
<dbReference type="SUPFAM" id="SSF53167">
    <property type="entry name" value="Purine and uridine phosphorylases"/>
    <property type="match status" value="1"/>
</dbReference>
<evidence type="ECO:0000259" key="2">
    <source>
        <dbReference type="Pfam" id="PF01048"/>
    </source>
</evidence>
<keyword evidence="4" id="KW-1185">Reference proteome</keyword>